<keyword evidence="1" id="KW-1133">Transmembrane helix</keyword>
<feature type="transmembrane region" description="Helical" evidence="1">
    <location>
        <begin position="12"/>
        <end position="38"/>
    </location>
</feature>
<comment type="caution">
    <text evidence="2">The sequence shown here is derived from an EMBL/GenBank/DDBJ whole genome shotgun (WGS) entry which is preliminary data.</text>
</comment>
<evidence type="ECO:0000313" key="2">
    <source>
        <dbReference type="EMBL" id="OBY66030.1"/>
    </source>
</evidence>
<evidence type="ECO:0000313" key="3">
    <source>
        <dbReference type="Proteomes" id="UP000092612"/>
    </source>
</evidence>
<organism evidence="2 3">
    <name type="scientific">Polaribacter reichenbachii</name>
    <dbReference type="NCBI Taxonomy" id="996801"/>
    <lineage>
        <taxon>Bacteria</taxon>
        <taxon>Pseudomonadati</taxon>
        <taxon>Bacteroidota</taxon>
        <taxon>Flavobacteriia</taxon>
        <taxon>Flavobacteriales</taxon>
        <taxon>Flavobacteriaceae</taxon>
    </lineage>
</organism>
<keyword evidence="1" id="KW-0472">Membrane</keyword>
<sequence length="95" mass="10956">MNIKYKKLIYSIALDAVGLIPVPFLDFAWAPISSYVMTRMYKGTKGKIGGIISFFEEIFPFSDIIPTFTLMWIYTYIIKKGDDENEEQEITTIDV</sequence>
<evidence type="ECO:0000256" key="1">
    <source>
        <dbReference type="SAM" id="Phobius"/>
    </source>
</evidence>
<keyword evidence="3" id="KW-1185">Reference proteome</keyword>
<gene>
    <name evidence="2" type="ORF">LPB301_07335</name>
</gene>
<keyword evidence="1" id="KW-0812">Transmembrane</keyword>
<dbReference type="OrthoDB" id="1144067at2"/>
<dbReference type="AlphaFoldDB" id="A0A1B8U2D3"/>
<feature type="transmembrane region" description="Helical" evidence="1">
    <location>
        <begin position="58"/>
        <end position="78"/>
    </location>
</feature>
<dbReference type="STRING" id="996801.BW723_16120"/>
<name>A0A1B8U2D3_9FLAO</name>
<dbReference type="EMBL" id="LSFL01000020">
    <property type="protein sequence ID" value="OBY66030.1"/>
    <property type="molecule type" value="Genomic_DNA"/>
</dbReference>
<dbReference type="KEGG" id="prn:BW723_16120"/>
<dbReference type="Proteomes" id="UP000092612">
    <property type="component" value="Unassembled WGS sequence"/>
</dbReference>
<reference evidence="3" key="1">
    <citation type="submission" date="2016-02" db="EMBL/GenBank/DDBJ databases">
        <title>Paenibacillus sp. LPB0068, isolated from Crassostrea gigas.</title>
        <authorList>
            <person name="Shin S.-K."/>
            <person name="Yi H."/>
        </authorList>
    </citation>
    <scope>NUCLEOTIDE SEQUENCE [LARGE SCALE GENOMIC DNA]</scope>
    <source>
        <strain evidence="3">KCTC 23969</strain>
    </source>
</reference>
<dbReference type="RefSeq" id="WP_068359717.1">
    <property type="nucleotide sequence ID" value="NZ_CP019337.1"/>
</dbReference>
<accession>A0A1B8U2D3</accession>
<protein>
    <submittedName>
        <fullName evidence="2">Uncharacterized protein</fullName>
    </submittedName>
</protein>
<proteinExistence type="predicted"/>